<comment type="caution">
    <text evidence="2">The sequence shown here is derived from an EMBL/GenBank/DDBJ whole genome shotgun (WGS) entry which is preliminary data.</text>
</comment>
<evidence type="ECO:0000313" key="3">
    <source>
        <dbReference type="Proteomes" id="UP001497480"/>
    </source>
</evidence>
<organism evidence="2 3">
    <name type="scientific">Lupinus luteus</name>
    <name type="common">European yellow lupine</name>
    <dbReference type="NCBI Taxonomy" id="3873"/>
    <lineage>
        <taxon>Eukaryota</taxon>
        <taxon>Viridiplantae</taxon>
        <taxon>Streptophyta</taxon>
        <taxon>Embryophyta</taxon>
        <taxon>Tracheophyta</taxon>
        <taxon>Spermatophyta</taxon>
        <taxon>Magnoliopsida</taxon>
        <taxon>eudicotyledons</taxon>
        <taxon>Gunneridae</taxon>
        <taxon>Pentapetalae</taxon>
        <taxon>rosids</taxon>
        <taxon>fabids</taxon>
        <taxon>Fabales</taxon>
        <taxon>Fabaceae</taxon>
        <taxon>Papilionoideae</taxon>
        <taxon>50 kb inversion clade</taxon>
        <taxon>genistoids sensu lato</taxon>
        <taxon>core genistoids</taxon>
        <taxon>Genisteae</taxon>
        <taxon>Lupinus</taxon>
    </lineage>
</organism>
<dbReference type="AlphaFoldDB" id="A0AAV1XUQ4"/>
<dbReference type="Proteomes" id="UP001497480">
    <property type="component" value="Unassembled WGS sequence"/>
</dbReference>
<keyword evidence="3" id="KW-1185">Reference proteome</keyword>
<evidence type="ECO:0000313" key="2">
    <source>
        <dbReference type="EMBL" id="CAL0325540.1"/>
    </source>
</evidence>
<name>A0AAV1XUQ4_LUPLU</name>
<proteinExistence type="predicted"/>
<protein>
    <submittedName>
        <fullName evidence="2">Uncharacterized protein</fullName>
    </submittedName>
</protein>
<feature type="region of interest" description="Disordered" evidence="1">
    <location>
        <begin position="1"/>
        <end position="55"/>
    </location>
</feature>
<dbReference type="EMBL" id="CAXHTB010000018">
    <property type="protein sequence ID" value="CAL0325540.1"/>
    <property type="molecule type" value="Genomic_DNA"/>
</dbReference>
<feature type="compositionally biased region" description="Basic and acidic residues" evidence="1">
    <location>
        <begin position="39"/>
        <end position="55"/>
    </location>
</feature>
<accession>A0AAV1XUQ4</accession>
<sequence>MARKTMLVSNMFDGAKEKNTSLEVDDSHKCNTKSNKNTTSDEKRVVPTGDKYNKA</sequence>
<evidence type="ECO:0000256" key="1">
    <source>
        <dbReference type="SAM" id="MobiDB-lite"/>
    </source>
</evidence>
<reference evidence="2 3" key="1">
    <citation type="submission" date="2024-03" db="EMBL/GenBank/DDBJ databases">
        <authorList>
            <person name="Martinez-Hernandez J."/>
        </authorList>
    </citation>
    <scope>NUCLEOTIDE SEQUENCE [LARGE SCALE GENOMIC DNA]</scope>
</reference>
<gene>
    <name evidence="2" type="ORF">LLUT_LOCUS26600</name>
</gene>
<feature type="compositionally biased region" description="Basic and acidic residues" evidence="1">
    <location>
        <begin position="14"/>
        <end position="29"/>
    </location>
</feature>